<dbReference type="EMBL" id="AMEZ01000093">
    <property type="protein sequence ID" value="EKY23865.1"/>
    <property type="molecule type" value="Genomic_DNA"/>
</dbReference>
<dbReference type="PATRIC" id="fig|545697.3.peg.2829"/>
<dbReference type="InterPro" id="IPR052159">
    <property type="entry name" value="Competence_DNA_uptake"/>
</dbReference>
<evidence type="ECO:0000313" key="3">
    <source>
        <dbReference type="EMBL" id="EKY23865.1"/>
    </source>
</evidence>
<keyword evidence="4" id="KW-1185">Reference proteome</keyword>
<gene>
    <name evidence="3" type="ORF">HMPREF0216_02878</name>
</gene>
<dbReference type="SUPFAM" id="SSF56281">
    <property type="entry name" value="Metallo-hydrolase/oxidoreductase"/>
    <property type="match status" value="1"/>
</dbReference>
<feature type="domain" description="Metallo-beta-lactamase" evidence="2">
    <location>
        <begin position="77"/>
        <end position="267"/>
    </location>
</feature>
<dbReference type="AlphaFoldDB" id="L1Q844"/>
<dbReference type="eggNOG" id="COG2333">
    <property type="taxonomic scope" value="Bacteria"/>
</dbReference>
<dbReference type="InterPro" id="IPR036866">
    <property type="entry name" value="RibonucZ/Hydroxyglut_hydro"/>
</dbReference>
<dbReference type="Gene3D" id="3.60.15.10">
    <property type="entry name" value="Ribonuclease Z/Hydroxyacylglutathione hydrolase-like"/>
    <property type="match status" value="1"/>
</dbReference>
<reference evidence="3 4" key="1">
    <citation type="submission" date="2012-05" db="EMBL/GenBank/DDBJ databases">
        <authorList>
            <person name="Weinstock G."/>
            <person name="Sodergren E."/>
            <person name="Lobos E.A."/>
            <person name="Fulton L."/>
            <person name="Fulton R."/>
            <person name="Courtney L."/>
            <person name="Fronick C."/>
            <person name="O'Laughlin M."/>
            <person name="Godfrey J."/>
            <person name="Wilson R.M."/>
            <person name="Miner T."/>
            <person name="Farmer C."/>
            <person name="Delehaunty K."/>
            <person name="Cordes M."/>
            <person name="Minx P."/>
            <person name="Tomlinson C."/>
            <person name="Chen J."/>
            <person name="Wollam A."/>
            <person name="Pepin K.H."/>
            <person name="Bhonagiri V."/>
            <person name="Zhang X."/>
            <person name="Suruliraj S."/>
            <person name="Warren W."/>
            <person name="Mitreva M."/>
            <person name="Mardis E.R."/>
            <person name="Wilson R.K."/>
        </authorList>
    </citation>
    <scope>NUCLEOTIDE SEQUENCE [LARGE SCALE GENOMIC DNA]</scope>
    <source>
        <strain evidence="3 4">DSM 1785</strain>
    </source>
</reference>
<protein>
    <submittedName>
        <fullName evidence="3">Metallo-beta-lactamase domain protein</fullName>
    </submittedName>
</protein>
<evidence type="ECO:0000313" key="4">
    <source>
        <dbReference type="Proteomes" id="UP000010420"/>
    </source>
</evidence>
<feature type="coiled-coil region" evidence="1">
    <location>
        <begin position="316"/>
        <end position="365"/>
    </location>
</feature>
<proteinExistence type="predicted"/>
<dbReference type="Proteomes" id="UP000010420">
    <property type="component" value="Unassembled WGS sequence"/>
</dbReference>
<accession>L1Q844</accession>
<organism evidence="3 4">
    <name type="scientific">Clostridium celatum DSM 1785</name>
    <dbReference type="NCBI Taxonomy" id="545697"/>
    <lineage>
        <taxon>Bacteria</taxon>
        <taxon>Bacillati</taxon>
        <taxon>Bacillota</taxon>
        <taxon>Clostridia</taxon>
        <taxon>Eubacteriales</taxon>
        <taxon>Clostridiaceae</taxon>
        <taxon>Clostridium</taxon>
    </lineage>
</organism>
<dbReference type="InterPro" id="IPR001279">
    <property type="entry name" value="Metallo-B-lactamas"/>
</dbReference>
<evidence type="ECO:0000256" key="1">
    <source>
        <dbReference type="SAM" id="Coils"/>
    </source>
</evidence>
<dbReference type="RefSeq" id="WP_005215129.1">
    <property type="nucleotide sequence ID" value="NZ_KB291681.1"/>
</dbReference>
<comment type="caution">
    <text evidence="3">The sequence shown here is derived from an EMBL/GenBank/DDBJ whole genome shotgun (WGS) entry which is preliminary data.</text>
</comment>
<dbReference type="PANTHER" id="PTHR30619">
    <property type="entry name" value="DNA INTERNALIZATION/COMPETENCE PROTEIN COMEC/REC2"/>
    <property type="match status" value="1"/>
</dbReference>
<dbReference type="STRING" id="545697.HMPREF0216_02878"/>
<keyword evidence="1" id="KW-0175">Coiled coil</keyword>
<name>L1Q844_9CLOT</name>
<dbReference type="CDD" id="cd07731">
    <property type="entry name" value="ComA-like_MBL-fold"/>
    <property type="match status" value="1"/>
</dbReference>
<dbReference type="PANTHER" id="PTHR30619:SF7">
    <property type="entry name" value="BETA-LACTAMASE DOMAIN PROTEIN"/>
    <property type="match status" value="1"/>
</dbReference>
<dbReference type="OrthoDB" id="9761531at2"/>
<dbReference type="SMART" id="SM00849">
    <property type="entry name" value="Lactamase_B"/>
    <property type="match status" value="1"/>
</dbReference>
<dbReference type="Pfam" id="PF00753">
    <property type="entry name" value="Lactamase_B"/>
    <property type="match status" value="2"/>
</dbReference>
<dbReference type="InterPro" id="IPR035681">
    <property type="entry name" value="ComA-like_MBL"/>
</dbReference>
<sequence>MVNNKYVNLKPKQRFGSLAALFIATFIFVGVNLVSCDDQATNKNIVAKNAVVEETTATVIEEEEFTEATVHFINTGNSDAILILQDDKSVLIDAGDNDDESLMVNYLNNLEIKKIDYLVSTHPDADHCGGLDAVINNFEIGTFFVGNGSSDSQTYTDVINATANKGINPSVPLEESKFELTSNSYIQFFNTAGGSDSNESSLVTLFVNGEDKFLLTGDAGTETENKILSKMQDLDVLKIGHHGSKNSTTQSFLDKVNPEYAVILTGKNSYGHPHSEVLSKLESANIEIHRSDECGDIIFKSTGEGVSTECDKGTYLANDKESREEAERKVEEERIAAEAKAAEEARLAEEARVAEEARIAEQERLEQEAAAQNQNNVTEMVWITATGKKYHRTNDCGNTNPANARQITLEEAQKNYEPCKKCY</sequence>
<dbReference type="HOGENOM" id="CLU_010363_0_0_9"/>
<evidence type="ECO:0000259" key="2">
    <source>
        <dbReference type="SMART" id="SM00849"/>
    </source>
</evidence>